<proteinExistence type="predicted"/>
<evidence type="ECO:0000313" key="1">
    <source>
        <dbReference type="EMBL" id="EJX07586.1"/>
    </source>
</evidence>
<comment type="caution">
    <text evidence="1">The sequence shown here is derived from an EMBL/GenBank/DDBJ whole genome shotgun (WGS) entry which is preliminary data.</text>
</comment>
<accession>J9D4K8</accession>
<dbReference type="AlphaFoldDB" id="J9D4K8"/>
<name>J9D4K8_9ZZZZ</name>
<gene>
    <name evidence="1" type="ORF">EVA_04304</name>
</gene>
<reference evidence="1" key="1">
    <citation type="journal article" date="2012" name="PLoS ONE">
        <title>Gene sets for utilization of primary and secondary nutrition supplies in the distal gut of endangered iberian lynx.</title>
        <authorList>
            <person name="Alcaide M."/>
            <person name="Messina E."/>
            <person name="Richter M."/>
            <person name="Bargiela R."/>
            <person name="Peplies J."/>
            <person name="Huws S.A."/>
            <person name="Newbold C.J."/>
            <person name="Golyshin P.N."/>
            <person name="Simon M.A."/>
            <person name="Lopez G."/>
            <person name="Yakimov M.M."/>
            <person name="Ferrer M."/>
        </authorList>
    </citation>
    <scope>NUCLEOTIDE SEQUENCE</scope>
</reference>
<dbReference type="EMBL" id="AMCI01000848">
    <property type="protein sequence ID" value="EJX07586.1"/>
    <property type="molecule type" value="Genomic_DNA"/>
</dbReference>
<protein>
    <submittedName>
        <fullName evidence="1">Uncharacterized protein</fullName>
    </submittedName>
</protein>
<sequence>MSSSKNLSSLLPDADPPGAEKVSFLQPRFPLSARDAVRGIVARGTDRCVQPCSLVEKHGYPSVDFSLAYTFKPRLEKKADLDDGEYLNQEFYPIAASCSPIPNADINPADRHGTPENGKTQTFCRLLLFSVEEKIGSVSV</sequence>
<organism evidence="1">
    <name type="scientific">gut metagenome</name>
    <dbReference type="NCBI Taxonomy" id="749906"/>
    <lineage>
        <taxon>unclassified sequences</taxon>
        <taxon>metagenomes</taxon>
        <taxon>organismal metagenomes</taxon>
    </lineage>
</organism>